<proteinExistence type="predicted"/>
<reference evidence="2" key="1">
    <citation type="journal article" date="2012" name="Stand. Genomic Sci.">
        <title>Genome sequence of the Antarctic rhodopsins-containing flavobacterium Gillisia limnaea type strain (R-8282(T)).</title>
        <authorList>
            <person name="Riedel T."/>
            <person name="Held B."/>
            <person name="Nolan M."/>
            <person name="Lucas S."/>
            <person name="Lapidus A."/>
            <person name="Tice H."/>
            <person name="Del Rio T.G."/>
            <person name="Cheng J.F."/>
            <person name="Han C."/>
            <person name="Tapia R."/>
            <person name="Goodwin L.A."/>
            <person name="Pitluck S."/>
            <person name="Liolios K."/>
            <person name="Mavromatis K."/>
            <person name="Pagani I."/>
            <person name="Ivanova N."/>
            <person name="Mikhailova N."/>
            <person name="Pati A."/>
            <person name="Chen A."/>
            <person name="Palaniappan K."/>
            <person name="Land M."/>
            <person name="Rohde M."/>
            <person name="Tindall B.J."/>
            <person name="Detter J.C."/>
            <person name="Goker M."/>
            <person name="Bristow J."/>
            <person name="Eisen J.A."/>
            <person name="Markowitz V."/>
            <person name="Hugenholtz P."/>
            <person name="Kyrpides N.C."/>
            <person name="Klenk H.P."/>
            <person name="Woyke T."/>
        </authorList>
    </citation>
    <scope>NUCLEOTIDE SEQUENCE [LARGE SCALE GENOMIC DNA]</scope>
    <source>
        <strain evidence="2">DSM 15749 / LMG 21470 / R-8282</strain>
    </source>
</reference>
<dbReference type="HOGENOM" id="CLU_1208373_0_0_10"/>
<evidence type="ECO:0008006" key="3">
    <source>
        <dbReference type="Google" id="ProtNLM"/>
    </source>
</evidence>
<accession>H2BVR4</accession>
<keyword evidence="2" id="KW-1185">Reference proteome</keyword>
<dbReference type="NCBIfam" id="TIGR04498">
    <property type="entry name" value="AbiV_defense"/>
    <property type="match status" value="1"/>
</dbReference>
<organism evidence="1 2">
    <name type="scientific">Gillisia limnaea (strain DSM 15749 / LMG 21470 / R-8282)</name>
    <dbReference type="NCBI Taxonomy" id="865937"/>
    <lineage>
        <taxon>Bacteria</taxon>
        <taxon>Pseudomonadati</taxon>
        <taxon>Bacteroidota</taxon>
        <taxon>Flavobacteriia</taxon>
        <taxon>Flavobacteriales</taxon>
        <taxon>Flavobacteriaceae</taxon>
        <taxon>Gillisia</taxon>
    </lineage>
</organism>
<protein>
    <recommendedName>
        <fullName evidence="3">AbiV family abortive infection protein</fullName>
    </recommendedName>
</protein>
<dbReference type="Pfam" id="PF18728">
    <property type="entry name" value="HEPN_AbiV"/>
    <property type="match status" value="1"/>
</dbReference>
<dbReference type="OrthoDB" id="1420605at2"/>
<evidence type="ECO:0000313" key="2">
    <source>
        <dbReference type="Proteomes" id="UP000003844"/>
    </source>
</evidence>
<sequence>MKTFFTLTPKQSEGLDSEVYDNARDLWQDAHLIVAKNKSFSTATSLMVLSLEETIKAILIKLHSEGLKVYEIEDAKKFFNDHKIRHQIAQLIEIGHAFYESFEKWQSSESKNWFAKGFKILKIGAVILKANDNVKNLEKFNDYKNNGLYVGYRDILITPEKTVGTKEYYEVKELLERTVRFYKFLRILYHPKLKNHQSKKKVSEIRANLKLFIDEAMVSFSFKKLKVKK</sequence>
<evidence type="ECO:0000313" key="1">
    <source>
        <dbReference type="EMBL" id="EHQ04020.1"/>
    </source>
</evidence>
<dbReference type="Proteomes" id="UP000003844">
    <property type="component" value="Unassembled WGS sequence"/>
</dbReference>
<dbReference type="AlphaFoldDB" id="H2BVR4"/>
<dbReference type="InterPro" id="IPR030987">
    <property type="entry name" value="AbiV"/>
</dbReference>
<dbReference type="STRING" id="865937.Gilli_3420"/>
<dbReference type="RefSeq" id="WP_006990323.1">
    <property type="nucleotide sequence ID" value="NZ_JH594606.1"/>
</dbReference>
<dbReference type="EMBL" id="JH594606">
    <property type="protein sequence ID" value="EHQ04020.1"/>
    <property type="molecule type" value="Genomic_DNA"/>
</dbReference>
<name>H2BVR4_GILLR</name>
<gene>
    <name evidence="1" type="ORF">Gilli_3420</name>
</gene>